<evidence type="ECO:0000256" key="4">
    <source>
        <dbReference type="ARBA" id="ARBA00023040"/>
    </source>
</evidence>
<protein>
    <recommendedName>
        <fullName evidence="9">G-protein coupled receptors family 1 profile domain-containing protein</fullName>
    </recommendedName>
</protein>
<keyword evidence="4" id="KW-0297">G-protein coupled receptor</keyword>
<feature type="transmembrane region" description="Helical" evidence="8">
    <location>
        <begin position="249"/>
        <end position="276"/>
    </location>
</feature>
<dbReference type="GO" id="GO:0004930">
    <property type="term" value="F:G protein-coupled receptor activity"/>
    <property type="evidence" value="ECO:0007669"/>
    <property type="project" value="UniProtKB-KW"/>
</dbReference>
<evidence type="ECO:0000256" key="2">
    <source>
        <dbReference type="ARBA" id="ARBA00022692"/>
    </source>
</evidence>
<dbReference type="AlphaFoldDB" id="A0A814LAW4"/>
<dbReference type="InterPro" id="IPR017452">
    <property type="entry name" value="GPCR_Rhodpsn_7TM"/>
</dbReference>
<sequence>MAYRMTHYSFTYPAVNDHTPLFITVFYVANSLINTRPFPSWTVPYLIVLLIIGSIGNVLTVILFFQKNLRQNTCYIYFFSLALADEVALLLPSIRRIIWITYKLDVRSINNFLCIADGFFTGYSSQKAAWILAVISVDRCISIVCTGKLKYTIRKTKFIACVIITVTLLLVVVNFPHFLLRINSAKQCRGQISFSLSYTIIDLFVYTVLPFTTMIICNTIIIHKIRTLRRNLSAFKLQSSRTQGYEIQLTISMLAISTMFLFLLFPYCFMVVYQAALKSGEHIFEITALISYINHSINFYLYLIVAVNIRKEIIRLLKKFCNYFTQSDELKTIT</sequence>
<evidence type="ECO:0000256" key="3">
    <source>
        <dbReference type="ARBA" id="ARBA00022989"/>
    </source>
</evidence>
<evidence type="ECO:0000313" key="12">
    <source>
        <dbReference type="Proteomes" id="UP000663829"/>
    </source>
</evidence>
<keyword evidence="5 8" id="KW-0472">Membrane</keyword>
<comment type="caution">
    <text evidence="10">The sequence shown here is derived from an EMBL/GenBank/DDBJ whole genome shotgun (WGS) entry which is preliminary data.</text>
</comment>
<dbReference type="Proteomes" id="UP000681722">
    <property type="component" value="Unassembled WGS sequence"/>
</dbReference>
<keyword evidence="6" id="KW-0675">Receptor</keyword>
<evidence type="ECO:0000313" key="11">
    <source>
        <dbReference type="EMBL" id="CAF3830623.1"/>
    </source>
</evidence>
<organism evidence="10 12">
    <name type="scientific">Didymodactylos carnosus</name>
    <dbReference type="NCBI Taxonomy" id="1234261"/>
    <lineage>
        <taxon>Eukaryota</taxon>
        <taxon>Metazoa</taxon>
        <taxon>Spiralia</taxon>
        <taxon>Gnathifera</taxon>
        <taxon>Rotifera</taxon>
        <taxon>Eurotatoria</taxon>
        <taxon>Bdelloidea</taxon>
        <taxon>Philodinida</taxon>
        <taxon>Philodinidae</taxon>
        <taxon>Didymodactylos</taxon>
    </lineage>
</organism>
<comment type="subcellular location">
    <subcellularLocation>
        <location evidence="1">Membrane</location>
        <topology evidence="1">Multi-pass membrane protein</topology>
    </subcellularLocation>
</comment>
<evidence type="ECO:0000313" key="10">
    <source>
        <dbReference type="EMBL" id="CAF1062587.1"/>
    </source>
</evidence>
<dbReference type="Proteomes" id="UP000663829">
    <property type="component" value="Unassembled WGS sequence"/>
</dbReference>
<dbReference type="GO" id="GO:0005886">
    <property type="term" value="C:plasma membrane"/>
    <property type="evidence" value="ECO:0007669"/>
    <property type="project" value="TreeGrafter"/>
</dbReference>
<reference evidence="10" key="1">
    <citation type="submission" date="2021-02" db="EMBL/GenBank/DDBJ databases">
        <authorList>
            <person name="Nowell W R."/>
        </authorList>
    </citation>
    <scope>NUCLEOTIDE SEQUENCE</scope>
</reference>
<feature type="transmembrane region" description="Helical" evidence="8">
    <location>
        <begin position="200"/>
        <end position="222"/>
    </location>
</feature>
<dbReference type="EMBL" id="CAJOBC010004506">
    <property type="protein sequence ID" value="CAF3830623.1"/>
    <property type="molecule type" value="Genomic_DNA"/>
</dbReference>
<feature type="transmembrane region" description="Helical" evidence="8">
    <location>
        <begin position="74"/>
        <end position="94"/>
    </location>
</feature>
<gene>
    <name evidence="10" type="ORF">GPM918_LOCUS16857</name>
    <name evidence="11" type="ORF">SRO942_LOCUS16852</name>
</gene>
<keyword evidence="7" id="KW-0807">Transducer</keyword>
<evidence type="ECO:0000256" key="6">
    <source>
        <dbReference type="ARBA" id="ARBA00023170"/>
    </source>
</evidence>
<dbReference type="Gene3D" id="1.20.1070.10">
    <property type="entry name" value="Rhodopsin 7-helix transmembrane proteins"/>
    <property type="match status" value="1"/>
</dbReference>
<dbReference type="OrthoDB" id="9990906at2759"/>
<evidence type="ECO:0000256" key="1">
    <source>
        <dbReference type="ARBA" id="ARBA00004141"/>
    </source>
</evidence>
<dbReference type="PANTHER" id="PTHR24243:SF230">
    <property type="entry name" value="G-PROTEIN COUPLED RECEPTORS FAMILY 1 PROFILE DOMAIN-CONTAINING PROTEIN"/>
    <property type="match status" value="1"/>
</dbReference>
<accession>A0A814LAW4</accession>
<feature type="transmembrane region" description="Helical" evidence="8">
    <location>
        <begin position="288"/>
        <end position="309"/>
    </location>
</feature>
<evidence type="ECO:0000256" key="8">
    <source>
        <dbReference type="SAM" id="Phobius"/>
    </source>
</evidence>
<dbReference type="InterPro" id="IPR000276">
    <property type="entry name" value="GPCR_Rhodpsn"/>
</dbReference>
<dbReference type="Pfam" id="PF00001">
    <property type="entry name" value="7tm_1"/>
    <property type="match status" value="1"/>
</dbReference>
<dbReference type="SUPFAM" id="SSF81321">
    <property type="entry name" value="Family A G protein-coupled receptor-like"/>
    <property type="match status" value="1"/>
</dbReference>
<dbReference type="PANTHER" id="PTHR24243">
    <property type="entry name" value="G-PROTEIN COUPLED RECEPTOR"/>
    <property type="match status" value="1"/>
</dbReference>
<dbReference type="PROSITE" id="PS50262">
    <property type="entry name" value="G_PROTEIN_RECEP_F1_2"/>
    <property type="match status" value="1"/>
</dbReference>
<feature type="domain" description="G-protein coupled receptors family 1 profile" evidence="9">
    <location>
        <begin position="56"/>
        <end position="302"/>
    </location>
</feature>
<dbReference type="CDD" id="cd00637">
    <property type="entry name" value="7tm_classA_rhodopsin-like"/>
    <property type="match status" value="1"/>
</dbReference>
<dbReference type="PRINTS" id="PR00237">
    <property type="entry name" value="GPCRRHODOPSN"/>
</dbReference>
<proteinExistence type="predicted"/>
<evidence type="ECO:0000256" key="5">
    <source>
        <dbReference type="ARBA" id="ARBA00023136"/>
    </source>
</evidence>
<feature type="transmembrane region" description="Helical" evidence="8">
    <location>
        <begin position="158"/>
        <end position="180"/>
    </location>
</feature>
<evidence type="ECO:0000259" key="9">
    <source>
        <dbReference type="PROSITE" id="PS50262"/>
    </source>
</evidence>
<feature type="transmembrane region" description="Helical" evidence="8">
    <location>
        <begin position="45"/>
        <end position="65"/>
    </location>
</feature>
<keyword evidence="3 8" id="KW-1133">Transmembrane helix</keyword>
<name>A0A814LAW4_9BILA</name>
<keyword evidence="12" id="KW-1185">Reference proteome</keyword>
<keyword evidence="2 8" id="KW-0812">Transmembrane</keyword>
<dbReference type="EMBL" id="CAJNOQ010004507">
    <property type="protein sequence ID" value="CAF1062587.1"/>
    <property type="molecule type" value="Genomic_DNA"/>
</dbReference>
<evidence type="ECO:0000256" key="7">
    <source>
        <dbReference type="ARBA" id="ARBA00023224"/>
    </source>
</evidence>